<gene>
    <name evidence="1" type="ORF">PCOR1329_LOCUS31237</name>
</gene>
<protein>
    <submittedName>
        <fullName evidence="1">Uncharacterized protein</fullName>
    </submittedName>
</protein>
<sequence length="612" mass="66811">MRVAFYRDRKGKKCSAFDAKDLEVSVTEEDVRKKGLEELDDYMTKSRWMAARIAEEPAKAEWSKTQWDNAWTAALDAPDAQKMFVRGRWLLGEFLGAQVKQGQAKVFRGAVKRKSEATSADHLGQLAAEAAEMGKEWQRMSGSIAPTVTPSADLVEQHAPKEGKVCPEVHGAGLVASFQADIAMAAQEEEAEAAAASSAIVRTKASPPAKSRERSKMILQLAWDSDISKASSSLIASVTARREKMDEAIADTLCDDMTEDNASEMKAVSDKCLTTFQSLKAKTDLLLTSWESRPKPETEAQCKEQLKELTEQKAVWTQPKKDETEAVAFNTALKAMTDKTRDFRKASEILQKQKAARSAHAHRAESGGAGVSRELPIVPRLRHFAKGAGDDFKAGGCATAFGAYFSDGVGRPVGAEPALMKAAVVDKLTKLEHCKSRHDWVENYVQKNGLEGANSDIVSAKVNAAFSPQMWLFKLKWSAVTLSPKALPEVRVTMAGSEVIYGVKLSAPSKETLKEKLNEFGNMSTDNVNELVKKCGFTFVSEPGSVLVAPAGYAVCTFIVGDQTCEGLRWPFTRESEPALERQVIRSTLELATKEFGEDEAIEALKGALEAA</sequence>
<dbReference type="EMBL" id="CAUYUJ010012237">
    <property type="protein sequence ID" value="CAK0833589.1"/>
    <property type="molecule type" value="Genomic_DNA"/>
</dbReference>
<accession>A0ABN9SPC8</accession>
<proteinExistence type="predicted"/>
<dbReference type="Proteomes" id="UP001189429">
    <property type="component" value="Unassembled WGS sequence"/>
</dbReference>
<name>A0ABN9SPC8_9DINO</name>
<evidence type="ECO:0000313" key="2">
    <source>
        <dbReference type="Proteomes" id="UP001189429"/>
    </source>
</evidence>
<organism evidence="1 2">
    <name type="scientific">Prorocentrum cordatum</name>
    <dbReference type="NCBI Taxonomy" id="2364126"/>
    <lineage>
        <taxon>Eukaryota</taxon>
        <taxon>Sar</taxon>
        <taxon>Alveolata</taxon>
        <taxon>Dinophyceae</taxon>
        <taxon>Prorocentrales</taxon>
        <taxon>Prorocentraceae</taxon>
        <taxon>Prorocentrum</taxon>
    </lineage>
</organism>
<comment type="caution">
    <text evidence="1">The sequence shown here is derived from an EMBL/GenBank/DDBJ whole genome shotgun (WGS) entry which is preliminary data.</text>
</comment>
<evidence type="ECO:0000313" key="1">
    <source>
        <dbReference type="EMBL" id="CAK0833589.1"/>
    </source>
</evidence>
<reference evidence="1" key="1">
    <citation type="submission" date="2023-10" db="EMBL/GenBank/DDBJ databases">
        <authorList>
            <person name="Chen Y."/>
            <person name="Shah S."/>
            <person name="Dougan E. K."/>
            <person name="Thang M."/>
            <person name="Chan C."/>
        </authorList>
    </citation>
    <scope>NUCLEOTIDE SEQUENCE [LARGE SCALE GENOMIC DNA]</scope>
</reference>
<keyword evidence="2" id="KW-1185">Reference proteome</keyword>